<protein>
    <submittedName>
        <fullName evidence="1">Uncharacterized protein</fullName>
    </submittedName>
</protein>
<dbReference type="InParanoid" id="A0A1X2HHJ9"/>
<name>A0A1X2HHJ9_SYNRA</name>
<sequence length="83" mass="9282">MKRITHFVCTLNAFFSEGGNEFYFQSVLPQVLTVCLLVFISMGHHLSVHVAECYDRSCYGKHMGLPSSTGLYISKPRAPARKG</sequence>
<keyword evidence="2" id="KW-1185">Reference proteome</keyword>
<dbReference type="AlphaFoldDB" id="A0A1X2HHJ9"/>
<comment type="caution">
    <text evidence="1">The sequence shown here is derived from an EMBL/GenBank/DDBJ whole genome shotgun (WGS) entry which is preliminary data.</text>
</comment>
<dbReference type="Proteomes" id="UP000242180">
    <property type="component" value="Unassembled WGS sequence"/>
</dbReference>
<reference evidence="1 2" key="1">
    <citation type="submission" date="2016-07" db="EMBL/GenBank/DDBJ databases">
        <title>Pervasive Adenine N6-methylation of Active Genes in Fungi.</title>
        <authorList>
            <consortium name="DOE Joint Genome Institute"/>
            <person name="Mondo S.J."/>
            <person name="Dannebaum R.O."/>
            <person name="Kuo R.C."/>
            <person name="Labutti K."/>
            <person name="Haridas S."/>
            <person name="Kuo A."/>
            <person name="Salamov A."/>
            <person name="Ahrendt S.R."/>
            <person name="Lipzen A."/>
            <person name="Sullivan W."/>
            <person name="Andreopoulos W.B."/>
            <person name="Clum A."/>
            <person name="Lindquist E."/>
            <person name="Daum C."/>
            <person name="Ramamoorthy G.K."/>
            <person name="Gryganskyi A."/>
            <person name="Culley D."/>
            <person name="Magnuson J.K."/>
            <person name="James T.Y."/>
            <person name="O'Malley M.A."/>
            <person name="Stajich J.E."/>
            <person name="Spatafora J.W."/>
            <person name="Visel A."/>
            <person name="Grigoriev I.V."/>
        </authorList>
    </citation>
    <scope>NUCLEOTIDE SEQUENCE [LARGE SCALE GENOMIC DNA]</scope>
    <source>
        <strain evidence="1 2">NRRL 2496</strain>
    </source>
</reference>
<evidence type="ECO:0000313" key="1">
    <source>
        <dbReference type="EMBL" id="ORY98540.1"/>
    </source>
</evidence>
<gene>
    <name evidence="1" type="ORF">BCR43DRAFT_487705</name>
</gene>
<dbReference type="EMBL" id="MCGN01000003">
    <property type="protein sequence ID" value="ORY98540.1"/>
    <property type="molecule type" value="Genomic_DNA"/>
</dbReference>
<proteinExistence type="predicted"/>
<accession>A0A1X2HHJ9</accession>
<evidence type="ECO:0000313" key="2">
    <source>
        <dbReference type="Proteomes" id="UP000242180"/>
    </source>
</evidence>
<organism evidence="1 2">
    <name type="scientific">Syncephalastrum racemosum</name>
    <name type="common">Filamentous fungus</name>
    <dbReference type="NCBI Taxonomy" id="13706"/>
    <lineage>
        <taxon>Eukaryota</taxon>
        <taxon>Fungi</taxon>
        <taxon>Fungi incertae sedis</taxon>
        <taxon>Mucoromycota</taxon>
        <taxon>Mucoromycotina</taxon>
        <taxon>Mucoromycetes</taxon>
        <taxon>Mucorales</taxon>
        <taxon>Syncephalastraceae</taxon>
        <taxon>Syncephalastrum</taxon>
    </lineage>
</organism>